<proteinExistence type="predicted"/>
<organism evidence="1 2">
    <name type="scientific">Mycena metata</name>
    <dbReference type="NCBI Taxonomy" id="1033252"/>
    <lineage>
        <taxon>Eukaryota</taxon>
        <taxon>Fungi</taxon>
        <taxon>Dikarya</taxon>
        <taxon>Basidiomycota</taxon>
        <taxon>Agaricomycotina</taxon>
        <taxon>Agaricomycetes</taxon>
        <taxon>Agaricomycetidae</taxon>
        <taxon>Agaricales</taxon>
        <taxon>Marasmiineae</taxon>
        <taxon>Mycenaceae</taxon>
        <taxon>Mycena</taxon>
    </lineage>
</organism>
<name>A0AAD7MI18_9AGAR</name>
<sequence length="277" mass="31296">MLWSRKKTSLKARTGTEVRKTKKEGVKYTLAFETAWWRRRSTGCFKVYFALRFPPAREEIIGSGSSREEQRKTLEGRIWGGVHKPGDSSAGIELELRSEGSRTQQKFLPRYQKYGPTTIFRQNVPDSGSETAKSLYRKDCRQRALGKTEWVLLRWSRVGPTKSLQSEALLVELIREFGLVAPSIGGSELGAAGGRIYIKSKENDACLHDCKGHSVIRVLTLIDFTLLDLWILLSEVACVNCPIFRHDVKLMRASSGGLQYTDRAERSASVKLWLEAP</sequence>
<accession>A0AAD7MI18</accession>
<gene>
    <name evidence="1" type="ORF">B0H16DRAFT_1701155</name>
</gene>
<reference evidence="1" key="1">
    <citation type="submission" date="2023-03" db="EMBL/GenBank/DDBJ databases">
        <title>Massive genome expansion in bonnet fungi (Mycena s.s.) driven by repeated elements and novel gene families across ecological guilds.</title>
        <authorList>
            <consortium name="Lawrence Berkeley National Laboratory"/>
            <person name="Harder C.B."/>
            <person name="Miyauchi S."/>
            <person name="Viragh M."/>
            <person name="Kuo A."/>
            <person name="Thoen E."/>
            <person name="Andreopoulos B."/>
            <person name="Lu D."/>
            <person name="Skrede I."/>
            <person name="Drula E."/>
            <person name="Henrissat B."/>
            <person name="Morin E."/>
            <person name="Kohler A."/>
            <person name="Barry K."/>
            <person name="LaButti K."/>
            <person name="Morin E."/>
            <person name="Salamov A."/>
            <person name="Lipzen A."/>
            <person name="Mereny Z."/>
            <person name="Hegedus B."/>
            <person name="Baldrian P."/>
            <person name="Stursova M."/>
            <person name="Weitz H."/>
            <person name="Taylor A."/>
            <person name="Grigoriev I.V."/>
            <person name="Nagy L.G."/>
            <person name="Martin F."/>
            <person name="Kauserud H."/>
        </authorList>
    </citation>
    <scope>NUCLEOTIDE SEQUENCE</scope>
    <source>
        <strain evidence="1">CBHHK182m</strain>
    </source>
</reference>
<evidence type="ECO:0000313" key="2">
    <source>
        <dbReference type="Proteomes" id="UP001215598"/>
    </source>
</evidence>
<dbReference type="AlphaFoldDB" id="A0AAD7MI18"/>
<protein>
    <submittedName>
        <fullName evidence="1">Uncharacterized protein</fullName>
    </submittedName>
</protein>
<dbReference type="EMBL" id="JARKIB010000283">
    <property type="protein sequence ID" value="KAJ7717041.1"/>
    <property type="molecule type" value="Genomic_DNA"/>
</dbReference>
<keyword evidence="2" id="KW-1185">Reference proteome</keyword>
<evidence type="ECO:0000313" key="1">
    <source>
        <dbReference type="EMBL" id="KAJ7717041.1"/>
    </source>
</evidence>
<comment type="caution">
    <text evidence="1">The sequence shown here is derived from an EMBL/GenBank/DDBJ whole genome shotgun (WGS) entry which is preliminary data.</text>
</comment>
<dbReference type="Proteomes" id="UP001215598">
    <property type="component" value="Unassembled WGS sequence"/>
</dbReference>